<reference evidence="3" key="1">
    <citation type="journal article" date="2019" name="Int. J. Syst. Evol. Microbiol.">
        <title>The Global Catalogue of Microorganisms (GCM) 10K type strain sequencing project: providing services to taxonomists for standard genome sequencing and annotation.</title>
        <authorList>
            <consortium name="The Broad Institute Genomics Platform"/>
            <consortium name="The Broad Institute Genome Sequencing Center for Infectious Disease"/>
            <person name="Wu L."/>
            <person name="Ma J."/>
        </authorList>
    </citation>
    <scope>NUCLEOTIDE SEQUENCE [LARGE SCALE GENOMIC DNA]</scope>
    <source>
        <strain evidence="3">CCUG 55585</strain>
    </source>
</reference>
<evidence type="ECO:0000313" key="2">
    <source>
        <dbReference type="EMBL" id="MFD0725424.1"/>
    </source>
</evidence>
<feature type="chain" id="PRO_5046872534" description="Heparinase II/III-like protein" evidence="1">
    <location>
        <begin position="35"/>
        <end position="611"/>
    </location>
</feature>
<feature type="signal peptide" evidence="1">
    <location>
        <begin position="1"/>
        <end position="34"/>
    </location>
</feature>
<dbReference type="InterPro" id="IPR008929">
    <property type="entry name" value="Chondroitin_lyas"/>
</dbReference>
<protein>
    <recommendedName>
        <fullName evidence="4">Heparinase II/III-like protein</fullName>
    </recommendedName>
</protein>
<dbReference type="EMBL" id="JBHTIF010000001">
    <property type="protein sequence ID" value="MFD0725424.1"/>
    <property type="molecule type" value="Genomic_DNA"/>
</dbReference>
<evidence type="ECO:0000313" key="3">
    <source>
        <dbReference type="Proteomes" id="UP001597110"/>
    </source>
</evidence>
<dbReference type="RefSeq" id="WP_386823048.1">
    <property type="nucleotide sequence ID" value="NZ_JBHTIF010000001.1"/>
</dbReference>
<comment type="caution">
    <text evidence="2">The sequence shown here is derived from an EMBL/GenBank/DDBJ whole genome shotgun (WGS) entry which is preliminary data.</text>
</comment>
<evidence type="ECO:0000256" key="1">
    <source>
        <dbReference type="SAM" id="SignalP"/>
    </source>
</evidence>
<dbReference type="PROSITE" id="PS51257">
    <property type="entry name" value="PROKAR_LIPOPROTEIN"/>
    <property type="match status" value="1"/>
</dbReference>
<keyword evidence="3" id="KW-1185">Reference proteome</keyword>
<keyword evidence="1" id="KW-0732">Signal</keyword>
<dbReference type="Gene3D" id="2.70.98.70">
    <property type="match status" value="1"/>
</dbReference>
<dbReference type="Gene3D" id="1.50.10.100">
    <property type="entry name" value="Chondroitin AC/alginate lyase"/>
    <property type="match status" value="1"/>
</dbReference>
<name>A0ABW2YA57_9GAMM</name>
<gene>
    <name evidence="2" type="ORF">ACFQ0E_07375</name>
</gene>
<proteinExistence type="predicted"/>
<accession>A0ABW2YA57</accession>
<dbReference type="Proteomes" id="UP001597110">
    <property type="component" value="Unassembled WGS sequence"/>
</dbReference>
<organism evidence="2 3">
    <name type="scientific">Lysobacter brunescens</name>
    <dbReference type="NCBI Taxonomy" id="262323"/>
    <lineage>
        <taxon>Bacteria</taxon>
        <taxon>Pseudomonadati</taxon>
        <taxon>Pseudomonadota</taxon>
        <taxon>Gammaproteobacteria</taxon>
        <taxon>Lysobacterales</taxon>
        <taxon>Lysobacteraceae</taxon>
        <taxon>Lysobacter</taxon>
    </lineage>
</organism>
<sequence>MSRSRSRAHIARSLFAVPLVLAIAGCGGDGTANAADGRAAALAAATQAVAAKRPALKPLQPGIPLDLSYVDTRSPQFDRFRRWVDAAVAGEPGYAFSAYDAALLYRLEPKPKYCELAVRMVEQEVADGESAIAAGNAPEVAGDSYLEVGPRIAALSMTLDTCKASIDDAQRKRWSAFAEQAVWNVWHHVRANWNGRPRPWTGWSVDNPGNNYYYSFVEATLYWALASGNAEWMRFLNEEKIPPLIAYFAQLPGGGSLEGTGYGAAHMRLFALYRLWRDATGEDIASASPHAADSIDYWVHATVPTLDRFAPIGDQSRSSIPELYDYHRTVVLQARALTRDPQRQAMASWWLHHIAIDRMRNGFNTPHDLLPAGDAKAPAPTALFHHATGTGHLFARTGWDRDALWLAVVAGPYNESHAAQEQGGFTLFHRDWLTVTENIWSHSGIQQGTETRNVLRFEAPTPIARQCHAPQNDRVVHQCVPTVSTMTVTPGTDGALRVDADLTGAYAKDSPVKQWTRRLDFSVAGLRVEDRFRTTPGTRAIFQLQLPTEPRIEGREAVAGGLRIKVLSPADAQLSAFDWRRVDRDEFRSGWRLDIAGSGETYVVELQSIGR</sequence>
<evidence type="ECO:0008006" key="4">
    <source>
        <dbReference type="Google" id="ProtNLM"/>
    </source>
</evidence>
<dbReference type="SUPFAM" id="SSF48230">
    <property type="entry name" value="Chondroitin AC/alginate lyase"/>
    <property type="match status" value="1"/>
</dbReference>